<dbReference type="SMART" id="SM01017">
    <property type="entry name" value="Arrestin_C"/>
    <property type="match status" value="1"/>
</dbReference>
<dbReference type="GO" id="GO:0005829">
    <property type="term" value="C:cytosol"/>
    <property type="evidence" value="ECO:0007669"/>
    <property type="project" value="TreeGrafter"/>
</dbReference>
<dbReference type="STRING" id="619300.G3AUC0"/>
<dbReference type="FunCoup" id="G3AUC0">
    <property type="interactions" value="80"/>
</dbReference>
<feature type="compositionally biased region" description="Acidic residues" evidence="1">
    <location>
        <begin position="401"/>
        <end position="412"/>
    </location>
</feature>
<dbReference type="Proteomes" id="UP000000709">
    <property type="component" value="Unassembled WGS sequence"/>
</dbReference>
<sequence length="606" mass="67764">MRPNSPIFPPQQLSINSPMSQLDQDLDSPGARPASPALLPPLPDKPTCSTSSIQVYIIPTEQNLFVEGFDAQEYGSRPPTLLRGCLYVRVLKPTKIKSITLSFKGVQRTEWPEGIPPKKQLYAEINDVISHTWPFFTGTNNTINNGADYFVELNNHRRYLSASFNDLKRLNTNSSDSSLSSASVADTTASSTVVNFLSRNLSPSFIRRGKSPSVSSMDMPDLSSVISPGSVNDANGPTTFAPGDYIYNFEHPLPPSIPETTNVTFGSTNYNMEVSIIRAGAFKSNLSGKLPINIVRTPAESNMEENESIVITRDWEDQLRYDIVIGSKSIVLDSYLPLAFRFVPLWGKVSLHRIRVYLSENLEYFCSNKRVHRMEPPKKFLLLEHKAKKGRSLLSSRPVNDDDDAEDEEEDNFDEDILPKELEFQLYVPHDLNNRYSAKIHPDTSYENIQAHHWIKICLRISKPDPNNPEKRKHYEISIDSPMHVLSPLAAHTNTLLPAYDDFIPQLSSEPLSPGVIPVDGTATPEIEFHHISTTTDLDGVARDADMHLSANLYHPTPDEATIRAMNSPQAVPHPNIYSSPLVRPIHILRKPSVNPPPFDADISPP</sequence>
<dbReference type="OrthoDB" id="2238745at2759"/>
<keyword evidence="4" id="KW-1185">Reference proteome</keyword>
<evidence type="ECO:0000313" key="3">
    <source>
        <dbReference type="EMBL" id="EGW30496.1"/>
    </source>
</evidence>
<feature type="domain" description="Arrestin C-terminal-like" evidence="2">
    <location>
        <begin position="315"/>
        <end position="490"/>
    </location>
</feature>
<feature type="region of interest" description="Disordered" evidence="1">
    <location>
        <begin position="1"/>
        <end position="46"/>
    </location>
</feature>
<dbReference type="GO" id="GO:0070086">
    <property type="term" value="P:ubiquitin-dependent endocytosis"/>
    <property type="evidence" value="ECO:0007669"/>
    <property type="project" value="TreeGrafter"/>
</dbReference>
<dbReference type="Pfam" id="PF02752">
    <property type="entry name" value="Arrestin_C"/>
    <property type="match status" value="1"/>
</dbReference>
<dbReference type="InterPro" id="IPR011022">
    <property type="entry name" value="Arrestin_C-like"/>
</dbReference>
<dbReference type="KEGG" id="spaa:SPAPADRAFT_143507"/>
<name>G3AUC0_SPAPN</name>
<dbReference type="GeneID" id="18870550"/>
<dbReference type="PANTHER" id="PTHR11188:SF174">
    <property type="entry name" value="ARRESTIN-RELATED TRAFFICKING ADAPTER 10-RELATED"/>
    <property type="match status" value="1"/>
</dbReference>
<dbReference type="InterPro" id="IPR050357">
    <property type="entry name" value="Arrestin_domain-protein"/>
</dbReference>
<dbReference type="eggNOG" id="KOG3780">
    <property type="taxonomic scope" value="Eukaryota"/>
</dbReference>
<feature type="non-terminal residue" evidence="3">
    <location>
        <position position="606"/>
    </location>
</feature>
<dbReference type="SUPFAM" id="SSF81296">
    <property type="entry name" value="E set domains"/>
    <property type="match status" value="1"/>
</dbReference>
<dbReference type="HOGENOM" id="CLU_008578_0_1_1"/>
<dbReference type="OMA" id="FHILSCK"/>
<proteinExistence type="predicted"/>
<evidence type="ECO:0000313" key="4">
    <source>
        <dbReference type="Proteomes" id="UP000000709"/>
    </source>
</evidence>
<feature type="region of interest" description="Disordered" evidence="1">
    <location>
        <begin position="393"/>
        <end position="412"/>
    </location>
</feature>
<dbReference type="PANTHER" id="PTHR11188">
    <property type="entry name" value="ARRESTIN DOMAIN CONTAINING PROTEIN"/>
    <property type="match status" value="1"/>
</dbReference>
<reference evidence="3 4" key="1">
    <citation type="journal article" date="2011" name="Proc. Natl. Acad. Sci. U.S.A.">
        <title>Comparative genomics of xylose-fermenting fungi for enhanced biofuel production.</title>
        <authorList>
            <person name="Wohlbach D.J."/>
            <person name="Kuo A."/>
            <person name="Sato T.K."/>
            <person name="Potts K.M."/>
            <person name="Salamov A.A."/>
            <person name="LaButti K.M."/>
            <person name="Sun H."/>
            <person name="Clum A."/>
            <person name="Pangilinan J.L."/>
            <person name="Lindquist E.A."/>
            <person name="Lucas S."/>
            <person name="Lapidus A."/>
            <person name="Jin M."/>
            <person name="Gunawan C."/>
            <person name="Balan V."/>
            <person name="Dale B.E."/>
            <person name="Jeffries T.W."/>
            <person name="Zinkel R."/>
            <person name="Barry K.W."/>
            <person name="Grigoriev I.V."/>
            <person name="Gasch A.P."/>
        </authorList>
    </citation>
    <scope>NUCLEOTIDE SEQUENCE [LARGE SCALE GENOMIC DNA]</scope>
    <source>
        <strain evidence="4">NRRL Y-27907 / 11-Y1</strain>
    </source>
</reference>
<dbReference type="GO" id="GO:0030674">
    <property type="term" value="F:protein-macromolecule adaptor activity"/>
    <property type="evidence" value="ECO:0007669"/>
    <property type="project" value="TreeGrafter"/>
</dbReference>
<dbReference type="Gene3D" id="2.60.40.640">
    <property type="match status" value="1"/>
</dbReference>
<organism evidence="4">
    <name type="scientific">Spathaspora passalidarum (strain NRRL Y-27907 / 11-Y1)</name>
    <dbReference type="NCBI Taxonomy" id="619300"/>
    <lineage>
        <taxon>Eukaryota</taxon>
        <taxon>Fungi</taxon>
        <taxon>Dikarya</taxon>
        <taxon>Ascomycota</taxon>
        <taxon>Saccharomycotina</taxon>
        <taxon>Pichiomycetes</taxon>
        <taxon>Debaryomycetaceae</taxon>
        <taxon>Spathaspora</taxon>
    </lineage>
</organism>
<dbReference type="RefSeq" id="XP_007377467.1">
    <property type="nucleotide sequence ID" value="XM_007377405.1"/>
</dbReference>
<accession>G3AUC0</accession>
<dbReference type="InParanoid" id="G3AUC0"/>
<evidence type="ECO:0000259" key="2">
    <source>
        <dbReference type="SMART" id="SM01017"/>
    </source>
</evidence>
<dbReference type="GO" id="GO:0031625">
    <property type="term" value="F:ubiquitin protein ligase binding"/>
    <property type="evidence" value="ECO:0007669"/>
    <property type="project" value="TreeGrafter"/>
</dbReference>
<dbReference type="InterPro" id="IPR014756">
    <property type="entry name" value="Ig_E-set"/>
</dbReference>
<gene>
    <name evidence="3" type="ORF">SPAPADRAFT_143507</name>
</gene>
<dbReference type="AlphaFoldDB" id="G3AUC0"/>
<protein>
    <recommendedName>
        <fullName evidence="2">Arrestin C-terminal-like domain-containing protein</fullName>
    </recommendedName>
</protein>
<evidence type="ECO:0000256" key="1">
    <source>
        <dbReference type="SAM" id="MobiDB-lite"/>
    </source>
</evidence>
<dbReference type="EMBL" id="GL996505">
    <property type="protein sequence ID" value="EGW30496.1"/>
    <property type="molecule type" value="Genomic_DNA"/>
</dbReference>
<dbReference type="InterPro" id="IPR014752">
    <property type="entry name" value="Arrestin-like_C"/>
</dbReference>
<feature type="compositionally biased region" description="Polar residues" evidence="1">
    <location>
        <begin position="11"/>
        <end position="23"/>
    </location>
</feature>